<reference evidence="2 3" key="1">
    <citation type="submission" date="2015-09" db="EMBL/GenBank/DDBJ databases">
        <authorList>
            <consortium name="Pathogen Informatics"/>
        </authorList>
    </citation>
    <scope>NUCLEOTIDE SEQUENCE [LARGE SCALE GENOMIC DNA]</scope>
    <source>
        <strain evidence="2 3">2789STDY5608840</strain>
    </source>
</reference>
<evidence type="ECO:0000313" key="2">
    <source>
        <dbReference type="EMBL" id="CUN97457.1"/>
    </source>
</evidence>
<accession>A0A174B9K0</accession>
<dbReference type="STRING" id="338188.ERS852397_01139"/>
<dbReference type="EMBL" id="CYZH01000005">
    <property type="protein sequence ID" value="CUN97457.1"/>
    <property type="molecule type" value="Genomic_DNA"/>
</dbReference>
<sequence length="286" mass="31349">MMKRNLLLGIVLAVCSLGIVKGQTVSDSLAIVSAQWKIESPQKGIIHKYVSIPQLYQVPQSISLIEIDPGAGLKVGVTVSDKMRETSKMASEQGAIAAINGSYFDMKRGNSVCFLKVDRQVVDTTTLGEFARRVTGAVSIRKGKMKIISWNRQIEKQYKGKKGIVLASGPLMLKDGRYCDWSLCEKDFIRTKHPRSAVALTKDGKILFITVDGRFPKHAGGVSIPELAHLIRILGGKDAINLDGGGSTTLWLSGAPDNGIVNYPCDNKRFDHRGERTVPNILYIHD</sequence>
<protein>
    <submittedName>
        <fullName evidence="2">Predicted periplasmic protein (DUF2233)</fullName>
    </submittedName>
</protein>
<dbReference type="Pfam" id="PF09992">
    <property type="entry name" value="NAGPA"/>
    <property type="match status" value="1"/>
</dbReference>
<evidence type="ECO:0000313" key="3">
    <source>
        <dbReference type="Proteomes" id="UP000095517"/>
    </source>
</evidence>
<dbReference type="InterPro" id="IPR018711">
    <property type="entry name" value="NAGPA"/>
</dbReference>
<dbReference type="PANTHER" id="PTHR40446">
    <property type="entry name" value="N-ACETYLGLUCOSAMINE-1-PHOSPHODIESTER ALPHA-N-ACETYLGLUCOSAMINIDASE"/>
    <property type="match status" value="1"/>
</dbReference>
<dbReference type="AlphaFoldDB" id="A0A174B9K0"/>
<organism evidence="2 3">
    <name type="scientific">Bacteroides finegoldii</name>
    <dbReference type="NCBI Taxonomy" id="338188"/>
    <lineage>
        <taxon>Bacteria</taxon>
        <taxon>Pseudomonadati</taxon>
        <taxon>Bacteroidota</taxon>
        <taxon>Bacteroidia</taxon>
        <taxon>Bacteroidales</taxon>
        <taxon>Bacteroidaceae</taxon>
        <taxon>Bacteroides</taxon>
    </lineage>
</organism>
<dbReference type="Proteomes" id="UP000095517">
    <property type="component" value="Unassembled WGS sequence"/>
</dbReference>
<feature type="domain" description="Phosphodiester glycosidase" evidence="1">
    <location>
        <begin position="94"/>
        <end position="284"/>
    </location>
</feature>
<name>A0A174B9K0_9BACE</name>
<gene>
    <name evidence="2" type="ORF">ERS852397_01139</name>
</gene>
<proteinExistence type="predicted"/>
<evidence type="ECO:0000259" key="1">
    <source>
        <dbReference type="Pfam" id="PF09992"/>
    </source>
</evidence>
<dbReference type="PANTHER" id="PTHR40446:SF2">
    <property type="entry name" value="N-ACETYLGLUCOSAMINE-1-PHOSPHODIESTER ALPHA-N-ACETYLGLUCOSAMINIDASE"/>
    <property type="match status" value="1"/>
</dbReference>